<organism evidence="1 2">
    <name type="scientific">Paenactinomyces guangxiensis</name>
    <dbReference type="NCBI Taxonomy" id="1490290"/>
    <lineage>
        <taxon>Bacteria</taxon>
        <taxon>Bacillati</taxon>
        <taxon>Bacillota</taxon>
        <taxon>Bacilli</taxon>
        <taxon>Bacillales</taxon>
        <taxon>Thermoactinomycetaceae</taxon>
        <taxon>Paenactinomyces</taxon>
    </lineage>
</organism>
<evidence type="ECO:0000313" key="2">
    <source>
        <dbReference type="Proteomes" id="UP000535491"/>
    </source>
</evidence>
<dbReference type="EMBL" id="JACEIQ010000013">
    <property type="protein sequence ID" value="MBA4495244.1"/>
    <property type="molecule type" value="Genomic_DNA"/>
</dbReference>
<reference evidence="1 2" key="1">
    <citation type="submission" date="2020-07" db="EMBL/GenBank/DDBJ databases">
        <authorList>
            <person name="Feng H."/>
        </authorList>
    </citation>
    <scope>NUCLEOTIDE SEQUENCE [LARGE SCALE GENOMIC DNA]</scope>
    <source>
        <strain evidence="2">s-10</strain>
    </source>
</reference>
<dbReference type="NCBIfam" id="NF041591">
    <property type="entry name" value="CxxC_VVA0879"/>
    <property type="match status" value="1"/>
</dbReference>
<accession>A0A7W2A9H0</accession>
<keyword evidence="2" id="KW-1185">Reference proteome</keyword>
<comment type="caution">
    <text evidence="1">The sequence shown here is derived from an EMBL/GenBank/DDBJ whole genome shotgun (WGS) entry which is preliminary data.</text>
</comment>
<dbReference type="InterPro" id="IPR048166">
    <property type="entry name" value="VVA0879-like"/>
</dbReference>
<dbReference type="AlphaFoldDB" id="A0A7W2A9H0"/>
<name>A0A7W2A9H0_9BACL</name>
<evidence type="ECO:0000313" key="1">
    <source>
        <dbReference type="EMBL" id="MBA4495244.1"/>
    </source>
</evidence>
<gene>
    <name evidence="1" type="ORF">H1191_13105</name>
</gene>
<protein>
    <submittedName>
        <fullName evidence="1">Uncharacterized protein</fullName>
    </submittedName>
</protein>
<sequence length="124" mass="14337">MRNLKTLLKSAIANPINKSEKEKVLMVVQTQNDWLKEMTERYSDLYLVSFECPNCGHVQTIADFNNLKIYPGRAYKDCIGKYVKDKGCNWSIDNNNPKTTKMLSKCRIVITEDGKEYRVFDFAG</sequence>
<dbReference type="RefSeq" id="WP_181752485.1">
    <property type="nucleotide sequence ID" value="NZ_JACEIQ010000013.1"/>
</dbReference>
<proteinExistence type="predicted"/>
<dbReference type="Proteomes" id="UP000535491">
    <property type="component" value="Unassembled WGS sequence"/>
</dbReference>